<dbReference type="EMBL" id="CP037899">
    <property type="protein sequence ID" value="QDQ41680.1"/>
    <property type="molecule type" value="Genomic_DNA"/>
</dbReference>
<name>A0A0C1RVB4_9BACT</name>
<dbReference type="AlphaFoldDB" id="A0A0C1RVB4"/>
<protein>
    <recommendedName>
        <fullName evidence="4">Homocitrate synthase</fullName>
        <ecNumber evidence="4">2.3.3.14</ecNumber>
    </recommendedName>
</protein>
<comment type="similarity">
    <text evidence="1 3">Belongs to the alpha-IPM synthase/homocitrate synthase family.</text>
</comment>
<comment type="function">
    <text evidence="4">This protein is a Fe-Mo-cofactor biosynthetic component.</text>
</comment>
<dbReference type="SUPFAM" id="SSF51569">
    <property type="entry name" value="Aldolase"/>
    <property type="match status" value="1"/>
</dbReference>
<dbReference type="EMBL" id="JQNX01000003">
    <property type="protein sequence ID" value="KIE58891.1"/>
    <property type="molecule type" value="Genomic_DNA"/>
</dbReference>
<evidence type="ECO:0000256" key="2">
    <source>
        <dbReference type="ARBA" id="ARBA00022679"/>
    </source>
</evidence>
<dbReference type="InterPro" id="IPR002034">
    <property type="entry name" value="AIPM/Hcit_synth_CS"/>
</dbReference>
<dbReference type="CDD" id="cd07939">
    <property type="entry name" value="DRE_TIM_NifV"/>
    <property type="match status" value="1"/>
</dbReference>
<evidence type="ECO:0000256" key="3">
    <source>
        <dbReference type="RuleBase" id="RU003523"/>
    </source>
</evidence>
<dbReference type="GO" id="GO:0019752">
    <property type="term" value="P:carboxylic acid metabolic process"/>
    <property type="evidence" value="ECO:0007669"/>
    <property type="project" value="UniProtKB-UniRule"/>
</dbReference>
<dbReference type="GO" id="GO:0009399">
    <property type="term" value="P:nitrogen fixation"/>
    <property type="evidence" value="ECO:0007669"/>
    <property type="project" value="UniProtKB-UniRule"/>
</dbReference>
<dbReference type="EC" id="2.3.3.14" evidence="4"/>
<dbReference type="InterPro" id="IPR013785">
    <property type="entry name" value="Aldolase_TIM"/>
</dbReference>
<gene>
    <name evidence="6" type="ORF">A946_05675</name>
    <name evidence="7" type="ORF">kam1_429</name>
</gene>
<reference evidence="9" key="3">
    <citation type="submission" date="2019-03" db="EMBL/GenBank/DDBJ databases">
        <title>Complete genome of Methylacidiphilum kamchatkense Kam1.</title>
        <authorList>
            <person name="Kruse T."/>
            <person name="Murarilal Ratnadevi C."/>
            <person name="Erikstad H.-A."/>
            <person name="Birkeland N.-K."/>
        </authorList>
    </citation>
    <scope>NUCLEOTIDE SEQUENCE [LARGE SCALE GENOMIC DNA]</scope>
    <source>
        <strain evidence="9">kam1</strain>
    </source>
</reference>
<comment type="catalytic activity">
    <reaction evidence="4">
        <text>acetyl-CoA + 2-oxoglutarate + H2O = (2R)-homocitrate + CoA + H(+)</text>
        <dbReference type="Rhea" id="RHEA:12929"/>
        <dbReference type="ChEBI" id="CHEBI:15377"/>
        <dbReference type="ChEBI" id="CHEBI:15378"/>
        <dbReference type="ChEBI" id="CHEBI:16810"/>
        <dbReference type="ChEBI" id="CHEBI:57287"/>
        <dbReference type="ChEBI" id="CHEBI:57288"/>
        <dbReference type="ChEBI" id="CHEBI:58884"/>
        <dbReference type="EC" id="2.3.3.14"/>
    </reaction>
</comment>
<keyword evidence="7" id="KW-0012">Acyltransferase</keyword>
<evidence type="ECO:0000313" key="9">
    <source>
        <dbReference type="Proteomes" id="UP000315925"/>
    </source>
</evidence>
<dbReference type="Proteomes" id="UP000031594">
    <property type="component" value="Unassembled WGS sequence"/>
</dbReference>
<reference evidence="6 8" key="1">
    <citation type="submission" date="2014-08" db="EMBL/GenBank/DDBJ databases">
        <title>Methylacidiphilum kamchatkense strain Kam1 draft genome sequence.</title>
        <authorList>
            <person name="Birkeland N.-K."/>
            <person name="Erikstad H.A."/>
        </authorList>
    </citation>
    <scope>NUCLEOTIDE SEQUENCE [LARGE SCALE GENOMIC DNA]</scope>
    <source>
        <strain evidence="6 8">Kam1</strain>
    </source>
</reference>
<evidence type="ECO:0000256" key="4">
    <source>
        <dbReference type="RuleBase" id="RU367143"/>
    </source>
</evidence>
<dbReference type="Pfam" id="PF22617">
    <property type="entry name" value="HCS_D2"/>
    <property type="match status" value="1"/>
</dbReference>
<dbReference type="OrthoDB" id="9804858at2"/>
<dbReference type="PANTHER" id="PTHR42880:SF1">
    <property type="entry name" value="ISOPROPYLMALATE_HOMOCITRATE_CITRAMALATE SYNTHASE FAMILY PROTEIN"/>
    <property type="match status" value="1"/>
</dbReference>
<feature type="domain" description="Pyruvate carboxyltransferase" evidence="5">
    <location>
        <begin position="7"/>
        <end position="258"/>
    </location>
</feature>
<evidence type="ECO:0000313" key="7">
    <source>
        <dbReference type="EMBL" id="QDQ41680.1"/>
    </source>
</evidence>
<dbReference type="PROSITE" id="PS50991">
    <property type="entry name" value="PYR_CT"/>
    <property type="match status" value="1"/>
</dbReference>
<sequence>MGTSKKILLADTTLRDGEQTPGVAFSPNQKALIAKRLAQCGLREIEAGTPSIGKVEMEAFDKILSLGLSARILAWGRMTEEDLKAVKHSGTTTVNLSIPLSDIQIATKLKTTRSSVLEKIKKYVSKAKDMGLEVAVGGEDASRADEHFLMEAIEVAQQSGAFRFRYADTVGILDPILTYKIISKLKKITPMLLEFHGHDDFGMATANSIAAWHAGVDSLSLTVCGLGERAGNGSLEEVAFFLSIRENVDSGIDLKALFSLCFLVARFSGRKIPRWKSILGKDIFLHESGIHVDGILKNPRNYEPFNPTIVGRKHRFILGKHSGRKSVLWTYEKLGILLSEEQARRILDQIRDFAINNKRTPSKEELIGFVDTPTALPASGTIKKSC</sequence>
<dbReference type="Pfam" id="PF00682">
    <property type="entry name" value="HMGL-like"/>
    <property type="match status" value="1"/>
</dbReference>
<proteinExistence type="inferred from homology"/>
<dbReference type="Proteomes" id="UP000315925">
    <property type="component" value="Chromosome"/>
</dbReference>
<evidence type="ECO:0000259" key="5">
    <source>
        <dbReference type="PROSITE" id="PS50991"/>
    </source>
</evidence>
<dbReference type="STRING" id="1202785.A946_05675"/>
<dbReference type="Gene3D" id="1.10.238.260">
    <property type="match status" value="1"/>
</dbReference>
<dbReference type="InterPro" id="IPR013477">
    <property type="entry name" value="NifV/FrbC"/>
</dbReference>
<evidence type="ECO:0000313" key="6">
    <source>
        <dbReference type="EMBL" id="KIE58891.1"/>
    </source>
</evidence>
<evidence type="ECO:0000313" key="8">
    <source>
        <dbReference type="Proteomes" id="UP000031594"/>
    </source>
</evidence>
<dbReference type="GO" id="GO:0004410">
    <property type="term" value="F:homocitrate synthase activity"/>
    <property type="evidence" value="ECO:0007669"/>
    <property type="project" value="UniProtKB-UniRule"/>
</dbReference>
<dbReference type="InterPro" id="IPR054691">
    <property type="entry name" value="LeuA/HCS_post-cat"/>
</dbReference>
<dbReference type="InterPro" id="IPR000891">
    <property type="entry name" value="PYR_CT"/>
</dbReference>
<keyword evidence="8" id="KW-1185">Reference proteome</keyword>
<dbReference type="Gene3D" id="3.20.20.70">
    <property type="entry name" value="Aldolase class I"/>
    <property type="match status" value="1"/>
</dbReference>
<accession>A0A0C1RVB4</accession>
<evidence type="ECO:0000256" key="1">
    <source>
        <dbReference type="ARBA" id="ARBA00006154"/>
    </source>
</evidence>
<dbReference type="NCBIfam" id="TIGR02660">
    <property type="entry name" value="nifV_homocitr"/>
    <property type="match status" value="1"/>
</dbReference>
<dbReference type="PANTHER" id="PTHR42880">
    <property type="entry name" value="HOMOCITRATE SYNTHASE"/>
    <property type="match status" value="1"/>
</dbReference>
<dbReference type="PROSITE" id="PS00815">
    <property type="entry name" value="AIPM_HOMOCIT_SYNTH_1"/>
    <property type="match status" value="1"/>
</dbReference>
<organism evidence="7 9">
    <name type="scientific">Methylacidiphilum kamchatkense Kam1</name>
    <dbReference type="NCBI Taxonomy" id="1202785"/>
    <lineage>
        <taxon>Bacteria</taxon>
        <taxon>Pseudomonadati</taxon>
        <taxon>Verrucomicrobiota</taxon>
        <taxon>Methylacidiphilae</taxon>
        <taxon>Methylacidiphilales</taxon>
        <taxon>Methylacidiphilaceae</taxon>
        <taxon>Methylacidiphilum (ex Ratnadevi et al. 2023)</taxon>
    </lineage>
</organism>
<keyword evidence="4" id="KW-0535">Nitrogen fixation</keyword>
<keyword evidence="2 3" id="KW-0808">Transferase</keyword>
<reference evidence="7" key="2">
    <citation type="journal article" date="2019" name="BMC Genomics">
        <title>Complete genome sequence analysis of the thermoacidophilic verrucomicrobial methanotroph 'Candidatus Methylacidiphilum kamchatkense' strain Kam1 and comparison with its closest relatives.</title>
        <authorList>
            <person name="Kruse T."/>
            <person name="Ratnadevi C.M."/>
            <person name="Erikstad H.A."/>
            <person name="Birkeland N.K."/>
        </authorList>
    </citation>
    <scope>NUCLEOTIDE SEQUENCE</scope>
    <source>
        <strain evidence="7">Kam1</strain>
    </source>
</reference>
<dbReference type="PROSITE" id="PS00816">
    <property type="entry name" value="AIPM_HOMOCIT_SYNTH_2"/>
    <property type="match status" value="1"/>
</dbReference>
<dbReference type="KEGG" id="mkc:kam1_429"/>